<dbReference type="Proteomes" id="UP000239649">
    <property type="component" value="Unassembled WGS sequence"/>
</dbReference>
<dbReference type="AlphaFoldDB" id="A0A2P6VL81"/>
<sequence length="147" mass="16506">MLTLTHVGARLQPTLVLSHKQAQPVRAVRRFVVRADSDDEIVPIIGGKFKKEFTQEEYEKLRNPTLLGGATIGDELALIRKRYLAAEALAQKEVAKQTTANWDGDVYIGSNWNELSVLYLIFMLTPLLGLAFAWATHGTLWDTGVYY</sequence>
<gene>
    <name evidence="2" type="ORF">C2E20_2033</name>
</gene>
<evidence type="ECO:0000313" key="3">
    <source>
        <dbReference type="Proteomes" id="UP000239649"/>
    </source>
</evidence>
<keyword evidence="1" id="KW-0812">Transmembrane</keyword>
<name>A0A2P6VL81_9CHLO</name>
<keyword evidence="3" id="KW-1185">Reference proteome</keyword>
<protein>
    <submittedName>
        <fullName evidence="2">Uncharacterized protein</fullName>
    </submittedName>
</protein>
<organism evidence="2 3">
    <name type="scientific">Micractinium conductrix</name>
    <dbReference type="NCBI Taxonomy" id="554055"/>
    <lineage>
        <taxon>Eukaryota</taxon>
        <taxon>Viridiplantae</taxon>
        <taxon>Chlorophyta</taxon>
        <taxon>core chlorophytes</taxon>
        <taxon>Trebouxiophyceae</taxon>
        <taxon>Chlorellales</taxon>
        <taxon>Chlorellaceae</taxon>
        <taxon>Chlorella clade</taxon>
        <taxon>Micractinium</taxon>
    </lineage>
</organism>
<comment type="caution">
    <text evidence="2">The sequence shown here is derived from an EMBL/GenBank/DDBJ whole genome shotgun (WGS) entry which is preliminary data.</text>
</comment>
<feature type="transmembrane region" description="Helical" evidence="1">
    <location>
        <begin position="117"/>
        <end position="137"/>
    </location>
</feature>
<evidence type="ECO:0000256" key="1">
    <source>
        <dbReference type="SAM" id="Phobius"/>
    </source>
</evidence>
<reference evidence="2 3" key="1">
    <citation type="journal article" date="2018" name="Plant J.">
        <title>Genome sequences of Chlorella sorokiniana UTEX 1602 and Micractinium conductrix SAG 241.80: implications to maltose excretion by a green alga.</title>
        <authorList>
            <person name="Arriola M.B."/>
            <person name="Velmurugan N."/>
            <person name="Zhang Y."/>
            <person name="Plunkett M.H."/>
            <person name="Hondzo H."/>
            <person name="Barney B.M."/>
        </authorList>
    </citation>
    <scope>NUCLEOTIDE SEQUENCE [LARGE SCALE GENOMIC DNA]</scope>
    <source>
        <strain evidence="2 3">SAG 241.80</strain>
    </source>
</reference>
<keyword evidence="1" id="KW-1133">Transmembrane helix</keyword>
<evidence type="ECO:0000313" key="2">
    <source>
        <dbReference type="EMBL" id="PSC74862.1"/>
    </source>
</evidence>
<accession>A0A2P6VL81</accession>
<dbReference type="OrthoDB" id="512467at2759"/>
<proteinExistence type="predicted"/>
<dbReference type="EMBL" id="LHPF02000003">
    <property type="protein sequence ID" value="PSC74862.1"/>
    <property type="molecule type" value="Genomic_DNA"/>
</dbReference>
<keyword evidence="1" id="KW-0472">Membrane</keyword>